<sequence length="71" mass="8736">KDNEDFLKYRANILYKGIEYFQLYCFQLSKSWFISSNLNRKAIVTINRLRNEIEIITNFFNECKIYISFFF</sequence>
<organism evidence="1 2">
    <name type="scientific">Atta colombica</name>
    <dbReference type="NCBI Taxonomy" id="520822"/>
    <lineage>
        <taxon>Eukaryota</taxon>
        <taxon>Metazoa</taxon>
        <taxon>Ecdysozoa</taxon>
        <taxon>Arthropoda</taxon>
        <taxon>Hexapoda</taxon>
        <taxon>Insecta</taxon>
        <taxon>Pterygota</taxon>
        <taxon>Neoptera</taxon>
        <taxon>Endopterygota</taxon>
        <taxon>Hymenoptera</taxon>
        <taxon>Apocrita</taxon>
        <taxon>Aculeata</taxon>
        <taxon>Formicoidea</taxon>
        <taxon>Formicidae</taxon>
        <taxon>Myrmicinae</taxon>
        <taxon>Atta</taxon>
    </lineage>
</organism>
<dbReference type="Proteomes" id="UP000078540">
    <property type="component" value="Unassembled WGS sequence"/>
</dbReference>
<proteinExistence type="predicted"/>
<accession>A0A195B946</accession>
<evidence type="ECO:0000313" key="1">
    <source>
        <dbReference type="EMBL" id="KYM80714.1"/>
    </source>
</evidence>
<feature type="non-terminal residue" evidence="1">
    <location>
        <position position="1"/>
    </location>
</feature>
<name>A0A195B946_9HYME</name>
<keyword evidence="2" id="KW-1185">Reference proteome</keyword>
<protein>
    <submittedName>
        <fullName evidence="1">Uncharacterized protein</fullName>
    </submittedName>
</protein>
<gene>
    <name evidence="1" type="ORF">ALC53_08883</name>
</gene>
<dbReference type="EMBL" id="KQ976558">
    <property type="protein sequence ID" value="KYM80714.1"/>
    <property type="molecule type" value="Genomic_DNA"/>
</dbReference>
<dbReference type="AlphaFoldDB" id="A0A195B946"/>
<reference evidence="1 2" key="1">
    <citation type="submission" date="2015-09" db="EMBL/GenBank/DDBJ databases">
        <title>Atta colombica WGS genome.</title>
        <authorList>
            <person name="Nygaard S."/>
            <person name="Hu H."/>
            <person name="Boomsma J."/>
            <person name="Zhang G."/>
        </authorList>
    </citation>
    <scope>NUCLEOTIDE SEQUENCE [LARGE SCALE GENOMIC DNA]</scope>
    <source>
        <strain evidence="1">Treedump-2</strain>
        <tissue evidence="1">Whole body</tissue>
    </source>
</reference>
<evidence type="ECO:0000313" key="2">
    <source>
        <dbReference type="Proteomes" id="UP000078540"/>
    </source>
</evidence>